<comment type="caution">
    <text evidence="2">The sequence shown here is derived from an EMBL/GenBank/DDBJ whole genome shotgun (WGS) entry which is preliminary data.</text>
</comment>
<dbReference type="Proteomes" id="UP000545507">
    <property type="component" value="Unassembled WGS sequence"/>
</dbReference>
<proteinExistence type="predicted"/>
<gene>
    <name evidence="2" type="ORF">F3K02_10100</name>
</gene>
<keyword evidence="1" id="KW-0472">Membrane</keyword>
<evidence type="ECO:0000256" key="1">
    <source>
        <dbReference type="SAM" id="Phobius"/>
    </source>
</evidence>
<name>A0A7Y8GW53_9BURK</name>
<dbReference type="EMBL" id="VYGV01000007">
    <property type="protein sequence ID" value="NWF45596.1"/>
    <property type="molecule type" value="Genomic_DNA"/>
</dbReference>
<protein>
    <recommendedName>
        <fullName evidence="4">Metal-dependent hydrolase</fullName>
    </recommendedName>
</protein>
<sequence>MAWAVTLAVVPDVVHTLPVAAWAVINGTPGEWLQYATAAPGGEPDFPAWVAFWSHQVHCVFHSALVAAAVTALLWVWLRRLWLPLLGWWSHIVIDVFTHSADFFPSPVFYPITYWGFDGIAWNEPWFMALNYAALLGVGVWLWRRRRA</sequence>
<feature type="transmembrane region" description="Helical" evidence="1">
    <location>
        <begin position="60"/>
        <end position="78"/>
    </location>
</feature>
<evidence type="ECO:0000313" key="3">
    <source>
        <dbReference type="Proteomes" id="UP000545507"/>
    </source>
</evidence>
<accession>A0A7Y8GW53</accession>
<keyword evidence="1" id="KW-1133">Transmembrane helix</keyword>
<evidence type="ECO:0000313" key="2">
    <source>
        <dbReference type="EMBL" id="NWF45596.1"/>
    </source>
</evidence>
<feature type="transmembrane region" description="Helical" evidence="1">
    <location>
        <begin position="125"/>
        <end position="143"/>
    </location>
</feature>
<organism evidence="2 3">
    <name type="scientific">Hydrogenophaga aromaticivorans</name>
    <dbReference type="NCBI Taxonomy" id="2610898"/>
    <lineage>
        <taxon>Bacteria</taxon>
        <taxon>Pseudomonadati</taxon>
        <taxon>Pseudomonadota</taxon>
        <taxon>Betaproteobacteria</taxon>
        <taxon>Burkholderiales</taxon>
        <taxon>Comamonadaceae</taxon>
        <taxon>Hydrogenophaga</taxon>
    </lineage>
</organism>
<evidence type="ECO:0008006" key="4">
    <source>
        <dbReference type="Google" id="ProtNLM"/>
    </source>
</evidence>
<keyword evidence="1" id="KW-0812">Transmembrane</keyword>
<keyword evidence="3" id="KW-1185">Reference proteome</keyword>
<dbReference type="AlphaFoldDB" id="A0A7Y8GW53"/>
<reference evidence="2 3" key="1">
    <citation type="submission" date="2019-09" db="EMBL/GenBank/DDBJ databases">
        <title>Hydrogenophaga aromatica sp. nov., isolated from a para-xylene-degrading enrichment culture.</title>
        <authorList>
            <person name="Tancsics A."/>
            <person name="Banerjee S."/>
        </authorList>
    </citation>
    <scope>NUCLEOTIDE SEQUENCE [LARGE SCALE GENOMIC DNA]</scope>
    <source>
        <strain evidence="2 3">D2P1</strain>
    </source>
</reference>